<proteinExistence type="predicted"/>
<comment type="caution">
    <text evidence="1">The sequence shown here is derived from an EMBL/GenBank/DDBJ whole genome shotgun (WGS) entry which is preliminary data.</text>
</comment>
<sequence>MWPVAGFFNGFNELGADELRLATIFREKGSEDLAICVLEGRKVQRFFFALGPESSFLDMRTLACIFAGLQRAFNLENEEWGAWKSKALKKWENDDSLLSLLELNSA</sequence>
<protein>
    <submittedName>
        <fullName evidence="1">Uncharacterized protein</fullName>
    </submittedName>
</protein>
<accession>A0A9W9WHH3</accession>
<dbReference type="OrthoDB" id="5327538at2759"/>
<name>A0A9W9WHH3_9EURO</name>
<keyword evidence="2" id="KW-1185">Reference proteome</keyword>
<gene>
    <name evidence="1" type="ORF">N7530_011305</name>
</gene>
<dbReference type="AlphaFoldDB" id="A0A9W9WHH3"/>
<evidence type="ECO:0000313" key="2">
    <source>
        <dbReference type="Proteomes" id="UP001147760"/>
    </source>
</evidence>
<organism evidence="1 2">
    <name type="scientific">Penicillium desertorum</name>
    <dbReference type="NCBI Taxonomy" id="1303715"/>
    <lineage>
        <taxon>Eukaryota</taxon>
        <taxon>Fungi</taxon>
        <taxon>Dikarya</taxon>
        <taxon>Ascomycota</taxon>
        <taxon>Pezizomycotina</taxon>
        <taxon>Eurotiomycetes</taxon>
        <taxon>Eurotiomycetidae</taxon>
        <taxon>Eurotiales</taxon>
        <taxon>Aspergillaceae</taxon>
        <taxon>Penicillium</taxon>
    </lineage>
</organism>
<reference evidence="1" key="1">
    <citation type="submission" date="2022-12" db="EMBL/GenBank/DDBJ databases">
        <authorList>
            <person name="Petersen C."/>
        </authorList>
    </citation>
    <scope>NUCLEOTIDE SEQUENCE</scope>
    <source>
        <strain evidence="1">IBT 17660</strain>
    </source>
</reference>
<dbReference type="EMBL" id="JAPWDO010000008">
    <property type="protein sequence ID" value="KAJ5459361.1"/>
    <property type="molecule type" value="Genomic_DNA"/>
</dbReference>
<reference evidence="1" key="2">
    <citation type="journal article" date="2023" name="IMA Fungus">
        <title>Comparative genomic study of the Penicillium genus elucidates a diverse pangenome and 15 lateral gene transfer events.</title>
        <authorList>
            <person name="Petersen C."/>
            <person name="Sorensen T."/>
            <person name="Nielsen M.R."/>
            <person name="Sondergaard T.E."/>
            <person name="Sorensen J.L."/>
            <person name="Fitzpatrick D.A."/>
            <person name="Frisvad J.C."/>
            <person name="Nielsen K.L."/>
        </authorList>
    </citation>
    <scope>NUCLEOTIDE SEQUENCE</scope>
    <source>
        <strain evidence="1">IBT 17660</strain>
    </source>
</reference>
<evidence type="ECO:0000313" key="1">
    <source>
        <dbReference type="EMBL" id="KAJ5459361.1"/>
    </source>
</evidence>
<dbReference type="Proteomes" id="UP001147760">
    <property type="component" value="Unassembled WGS sequence"/>
</dbReference>